<protein>
    <submittedName>
        <fullName evidence="4">Unannotated protein</fullName>
    </submittedName>
</protein>
<evidence type="ECO:0000313" key="6">
    <source>
        <dbReference type="EMBL" id="CAB5051595.1"/>
    </source>
</evidence>
<organism evidence="4">
    <name type="scientific">freshwater metagenome</name>
    <dbReference type="NCBI Taxonomy" id="449393"/>
    <lineage>
        <taxon>unclassified sequences</taxon>
        <taxon>metagenomes</taxon>
        <taxon>ecological metagenomes</taxon>
    </lineage>
</organism>
<feature type="domain" description="AAA+ ATPase" evidence="2">
    <location>
        <begin position="211"/>
        <end position="393"/>
    </location>
</feature>
<dbReference type="PANTHER" id="PTHR32039:SF7">
    <property type="entry name" value="COMPETENCE PROTEIN COMM"/>
    <property type="match status" value="1"/>
</dbReference>
<dbReference type="SMART" id="SM00382">
    <property type="entry name" value="AAA"/>
    <property type="match status" value="1"/>
</dbReference>
<dbReference type="PROSITE" id="PS00676">
    <property type="entry name" value="SIGMA54_INTERACT_2"/>
    <property type="match status" value="1"/>
</dbReference>
<dbReference type="InterPro" id="IPR004482">
    <property type="entry name" value="Mg_chelat-rel"/>
</dbReference>
<reference evidence="4" key="1">
    <citation type="submission" date="2020-05" db="EMBL/GenBank/DDBJ databases">
        <authorList>
            <person name="Chiriac C."/>
            <person name="Salcher M."/>
            <person name="Ghai R."/>
            <person name="Kavagutti S V."/>
        </authorList>
    </citation>
    <scope>NUCLEOTIDE SEQUENCE</scope>
</reference>
<dbReference type="InterPro" id="IPR020568">
    <property type="entry name" value="Ribosomal_Su5_D2-typ_SF"/>
</dbReference>
<dbReference type="Gene3D" id="3.40.50.300">
    <property type="entry name" value="P-loop containing nucleotide triphosphate hydrolases"/>
    <property type="match status" value="1"/>
</dbReference>
<dbReference type="Pfam" id="PF01078">
    <property type="entry name" value="Mg_chelatase"/>
    <property type="match status" value="1"/>
</dbReference>
<dbReference type="SUPFAM" id="SSF52540">
    <property type="entry name" value="P-loop containing nucleoside triphosphate hydrolases"/>
    <property type="match status" value="1"/>
</dbReference>
<dbReference type="InterPro" id="IPR025158">
    <property type="entry name" value="Mg_chelat-rel_C"/>
</dbReference>
<evidence type="ECO:0000313" key="3">
    <source>
        <dbReference type="EMBL" id="CAB4704486.1"/>
    </source>
</evidence>
<dbReference type="EMBL" id="CAEZXX010000041">
    <property type="protein sequence ID" value="CAB4704486.1"/>
    <property type="molecule type" value="Genomic_DNA"/>
</dbReference>
<dbReference type="InterPro" id="IPR025943">
    <property type="entry name" value="Sigma_54_int_dom_ATP-bd_2"/>
</dbReference>
<proteinExistence type="inferred from homology"/>
<dbReference type="InterPro" id="IPR045006">
    <property type="entry name" value="CHLI-like"/>
</dbReference>
<sequence>MLASVRSANLVGTTGRAVTVEVHVGDGLPGFTMVGLPDETCREARDRVRAAILTCGLPWPNRRITVNFAPAGFRKSGIGLDLPLAVGILAASEVIPADRLAPYCFIGELGLDGTLRRVPGVAPMVAAIRSEAAGLVPVVPVANVAEASIVVEGRVETATTLVDLVSVLRDGLPWPDVPAEDIVVTAAAEPDLAEVRGQPLARQALEVAAAGHHHLLLSGPPGSGKTMLAQRLPGLLPRLDDRTAIEAMMVQSAAGVPLPPGGFVRRPPWRAPHHTASLIAMVGGGSAALRPGEISLAHGGTLFMDELGEFPPVVIDALRQPLEEGVVRVSRARAHAEMPARVLLIGATNPCPCGGGRPGECSCSETAKSKYLRRLSGPLLDRFDLRVWVGRPTPEQLLDTEPGECSAVVRERVIAARSLAEQRGHGPNSTLSGSALDEVAPLAPEALDIVRAELDRGRLSGRGLHRVRRVARTIADLSGGAHVIGSTEILLALQMRVDLAVPAGRGA</sequence>
<evidence type="ECO:0000313" key="4">
    <source>
        <dbReference type="EMBL" id="CAB4759381.1"/>
    </source>
</evidence>
<dbReference type="GO" id="GO:0005524">
    <property type="term" value="F:ATP binding"/>
    <property type="evidence" value="ECO:0007669"/>
    <property type="project" value="InterPro"/>
</dbReference>
<comment type="similarity">
    <text evidence="1">Belongs to the Mg-chelatase subunits D/I family. ComM subfamily.</text>
</comment>
<dbReference type="Pfam" id="PF13541">
    <property type="entry name" value="ChlI"/>
    <property type="match status" value="1"/>
</dbReference>
<dbReference type="Pfam" id="PF13335">
    <property type="entry name" value="Mg_chelatase_C"/>
    <property type="match status" value="1"/>
</dbReference>
<dbReference type="InterPro" id="IPR003593">
    <property type="entry name" value="AAA+_ATPase"/>
</dbReference>
<evidence type="ECO:0000313" key="5">
    <source>
        <dbReference type="EMBL" id="CAB4865795.1"/>
    </source>
</evidence>
<dbReference type="AlphaFoldDB" id="A0A6J6UHH4"/>
<dbReference type="InterPro" id="IPR027417">
    <property type="entry name" value="P-loop_NTPase"/>
</dbReference>
<dbReference type="Gene3D" id="3.30.230.10">
    <property type="match status" value="1"/>
</dbReference>
<evidence type="ECO:0000256" key="1">
    <source>
        <dbReference type="ARBA" id="ARBA00006354"/>
    </source>
</evidence>
<name>A0A6J6UHH4_9ZZZZ</name>
<dbReference type="InterPro" id="IPR000523">
    <property type="entry name" value="Mg_chelatse_chII-like_cat_dom"/>
</dbReference>
<dbReference type="InterPro" id="IPR014721">
    <property type="entry name" value="Ribsml_uS5_D2-typ_fold_subgr"/>
</dbReference>
<accession>A0A6J6UHH4</accession>
<dbReference type="EMBL" id="CAFBLR010000028">
    <property type="protein sequence ID" value="CAB4865795.1"/>
    <property type="molecule type" value="Genomic_DNA"/>
</dbReference>
<gene>
    <name evidence="3" type="ORF">UFOPK2602_00775</name>
    <name evidence="4" type="ORF">UFOPK2806_01547</name>
    <name evidence="5" type="ORF">UFOPK3417_00473</name>
    <name evidence="6" type="ORF">UFOPK4306_00088</name>
</gene>
<dbReference type="PANTHER" id="PTHR32039">
    <property type="entry name" value="MAGNESIUM-CHELATASE SUBUNIT CHLI"/>
    <property type="match status" value="1"/>
</dbReference>
<dbReference type="NCBIfam" id="TIGR00368">
    <property type="entry name" value="YifB family Mg chelatase-like AAA ATPase"/>
    <property type="match status" value="1"/>
</dbReference>
<dbReference type="EMBL" id="CAEZYY010000021">
    <property type="protein sequence ID" value="CAB4759381.1"/>
    <property type="molecule type" value="Genomic_DNA"/>
</dbReference>
<evidence type="ECO:0000259" key="2">
    <source>
        <dbReference type="SMART" id="SM00382"/>
    </source>
</evidence>
<dbReference type="EMBL" id="CAFBQP010000002">
    <property type="protein sequence ID" value="CAB5051595.1"/>
    <property type="molecule type" value="Genomic_DNA"/>
</dbReference>
<dbReference type="SUPFAM" id="SSF54211">
    <property type="entry name" value="Ribosomal protein S5 domain 2-like"/>
    <property type="match status" value="1"/>
</dbReference>